<dbReference type="STRING" id="1073325.SAMN05444483_11444"/>
<feature type="signal peptide" evidence="1">
    <location>
        <begin position="1"/>
        <end position="25"/>
    </location>
</feature>
<dbReference type="InterPro" id="IPR019861">
    <property type="entry name" value="PorP/SprF_Bacteroidetes"/>
</dbReference>
<keyword evidence="3" id="KW-1185">Reference proteome</keyword>
<dbReference type="AlphaFoldDB" id="A0A1M5KED6"/>
<reference evidence="3" key="1">
    <citation type="submission" date="2016-11" db="EMBL/GenBank/DDBJ databases">
        <authorList>
            <person name="Varghese N."/>
            <person name="Submissions S."/>
        </authorList>
    </citation>
    <scope>NUCLEOTIDE SEQUENCE [LARGE SCALE GENOMIC DNA]</scope>
    <source>
        <strain evidence="3">DSM 24579</strain>
    </source>
</reference>
<dbReference type="Proteomes" id="UP000183945">
    <property type="component" value="Unassembled WGS sequence"/>
</dbReference>
<dbReference type="NCBIfam" id="TIGR03519">
    <property type="entry name" value="T9SS_PorP_fam"/>
    <property type="match status" value="1"/>
</dbReference>
<protein>
    <submittedName>
        <fullName evidence="2">Type IX secretion system membrane protein, PorP/SprF family</fullName>
    </submittedName>
</protein>
<feature type="chain" id="PRO_5012319048" evidence="1">
    <location>
        <begin position="26"/>
        <end position="309"/>
    </location>
</feature>
<organism evidence="2 3">
    <name type="scientific">Salegentibacter echinorum</name>
    <dbReference type="NCBI Taxonomy" id="1073325"/>
    <lineage>
        <taxon>Bacteria</taxon>
        <taxon>Pseudomonadati</taxon>
        <taxon>Bacteroidota</taxon>
        <taxon>Flavobacteriia</taxon>
        <taxon>Flavobacteriales</taxon>
        <taxon>Flavobacteriaceae</taxon>
        <taxon>Salegentibacter</taxon>
    </lineage>
</organism>
<evidence type="ECO:0000256" key="1">
    <source>
        <dbReference type="SAM" id="SignalP"/>
    </source>
</evidence>
<gene>
    <name evidence="2" type="ORF">SAMN05444483_11444</name>
</gene>
<keyword evidence="1" id="KW-0732">Signal</keyword>
<sequence length="309" mass="34758">MTIQSKITLFLSCLSTMLFFQDSQAQQDSQYSQYMYNTSVINPGYAGSREMLSMYGMYRNQWVGLDGAPETLNFSINSPSGFKRLGVGINFISDRIGPSSEDILTVDFSYTIPVFNPETKLAFGLKTGINMFNLDVNKLDAENPNDVNLIDRNLTSPVIGLGFYFYAEKWYFGISTPNMLETEHYDEIAVSTATEKLHLYTIGGYVFDINRDLKLKPAFLVKAVSGAPLAVDISANFQFYDRFSLGASYRWDASVGALAGFKISDNIMIGYAYDYDTTPLQKYNSGSHEVFLRFELGTRVRSSVSPRFF</sequence>
<dbReference type="RefSeq" id="WP_072881103.1">
    <property type="nucleotide sequence ID" value="NZ_FQVT01000014.1"/>
</dbReference>
<dbReference type="OrthoDB" id="1114455at2"/>
<dbReference type="Pfam" id="PF11751">
    <property type="entry name" value="PorP_SprF"/>
    <property type="match status" value="1"/>
</dbReference>
<name>A0A1M5KED6_SALEC</name>
<dbReference type="EMBL" id="FQVT01000014">
    <property type="protein sequence ID" value="SHG51118.1"/>
    <property type="molecule type" value="Genomic_DNA"/>
</dbReference>
<evidence type="ECO:0000313" key="3">
    <source>
        <dbReference type="Proteomes" id="UP000183945"/>
    </source>
</evidence>
<accession>A0A1M5KED6</accession>
<proteinExistence type="predicted"/>
<evidence type="ECO:0000313" key="2">
    <source>
        <dbReference type="EMBL" id="SHG51118.1"/>
    </source>
</evidence>